<reference evidence="2 3" key="1">
    <citation type="submission" date="2019-07" db="EMBL/GenBank/DDBJ databases">
        <authorList>
            <person name="Mandava P."/>
            <person name="Ferry J.C."/>
            <person name="Fallon S.M."/>
            <person name="Hajdenberg M."/>
            <person name="Sharma E."/>
            <person name="Shaffer C.D."/>
            <person name="Weston-Hafer K.A."/>
            <person name="Garlena R.A."/>
            <person name="Russell D.A."/>
            <person name="Pope W.H."/>
            <person name="Jacobs-Sera D."/>
            <person name="Hatfull G.F."/>
        </authorList>
    </citation>
    <scope>NUCLEOTIDE SEQUENCE [LARGE SCALE GENOMIC DNA]</scope>
</reference>
<keyword evidence="3" id="KW-1185">Reference proteome</keyword>
<organism evidence="2 3">
    <name type="scientific">Streptomyces phage Zuko</name>
    <dbReference type="NCBI Taxonomy" id="2601695"/>
    <lineage>
        <taxon>Viruses</taxon>
        <taxon>Duplodnaviria</taxon>
        <taxon>Heunggongvirae</taxon>
        <taxon>Uroviricota</taxon>
        <taxon>Caudoviricetes</taxon>
        <taxon>Zukovirus</taxon>
        <taxon>Zukovirus zuko</taxon>
    </lineage>
</organism>
<evidence type="ECO:0000313" key="2">
    <source>
        <dbReference type="EMBL" id="QEQ93609.1"/>
    </source>
</evidence>
<feature type="transmembrane region" description="Helical" evidence="1">
    <location>
        <begin position="36"/>
        <end position="59"/>
    </location>
</feature>
<sequence length="101" mass="10557">MFQQYLIQQIRTYVPVGVGAFITWLLSLGIDVGAQAQVGLVTFGTALVTGAYFTAASALQRKWPIVGRFLLGSSKVPVYQTSMGGGAGYVAANNDPSGAAQ</sequence>
<dbReference type="RefSeq" id="YP_010655522.1">
    <property type="nucleotide sequence ID" value="NC_070829.1"/>
</dbReference>
<evidence type="ECO:0000256" key="1">
    <source>
        <dbReference type="SAM" id="Phobius"/>
    </source>
</evidence>
<accession>A0A5J6D738</accession>
<keyword evidence="1" id="KW-0472">Membrane</keyword>
<keyword evidence="1" id="KW-0812">Transmembrane</keyword>
<gene>
    <name evidence="2" type="primary">31</name>
    <name evidence="2" type="ORF">SEA_ZUKO_31</name>
</gene>
<protein>
    <submittedName>
        <fullName evidence="2">Membrane protein</fullName>
    </submittedName>
</protein>
<dbReference type="GeneID" id="77931385"/>
<dbReference type="Proteomes" id="UP000327392">
    <property type="component" value="Segment"/>
</dbReference>
<name>A0A5J6D738_9CAUD</name>
<proteinExistence type="predicted"/>
<dbReference type="KEGG" id="vg:77931385"/>
<keyword evidence="1" id="KW-1133">Transmembrane helix</keyword>
<dbReference type="EMBL" id="MN204493">
    <property type="protein sequence ID" value="QEQ93609.1"/>
    <property type="molecule type" value="Genomic_DNA"/>
</dbReference>
<evidence type="ECO:0000313" key="3">
    <source>
        <dbReference type="Proteomes" id="UP000327392"/>
    </source>
</evidence>
<feature type="transmembrane region" description="Helical" evidence="1">
    <location>
        <begin position="12"/>
        <end position="30"/>
    </location>
</feature>